<dbReference type="EMBL" id="JALJXV010000006">
    <property type="protein sequence ID" value="MCP1675382.1"/>
    <property type="molecule type" value="Genomic_DNA"/>
</dbReference>
<dbReference type="AlphaFoldDB" id="A0AAE3KGM8"/>
<name>A0AAE3KGM8_9GAMM</name>
<dbReference type="RefSeq" id="WP_253478789.1">
    <property type="nucleotide sequence ID" value="NZ_JALJXV010000006.1"/>
</dbReference>
<dbReference type="Proteomes" id="UP001205843">
    <property type="component" value="Unassembled WGS sequence"/>
</dbReference>
<keyword evidence="2" id="KW-1185">Reference proteome</keyword>
<dbReference type="SUPFAM" id="SSF158791">
    <property type="entry name" value="MgtE N-terminal domain-like"/>
    <property type="match status" value="1"/>
</dbReference>
<comment type="caution">
    <text evidence="1">The sequence shown here is derived from an EMBL/GenBank/DDBJ whole genome shotgun (WGS) entry which is preliminary data.</text>
</comment>
<organism evidence="1 2">
    <name type="scientific">Natronocella acetinitrilica</name>
    <dbReference type="NCBI Taxonomy" id="414046"/>
    <lineage>
        <taxon>Bacteria</taxon>
        <taxon>Pseudomonadati</taxon>
        <taxon>Pseudomonadota</taxon>
        <taxon>Gammaproteobacteria</taxon>
        <taxon>Chromatiales</taxon>
        <taxon>Ectothiorhodospiraceae</taxon>
        <taxon>Natronocella</taxon>
    </lineage>
</organism>
<gene>
    <name evidence="1" type="ORF">J2T57_002532</name>
</gene>
<evidence type="ECO:0000313" key="1">
    <source>
        <dbReference type="EMBL" id="MCP1675382.1"/>
    </source>
</evidence>
<protein>
    <submittedName>
        <fullName evidence="1">Mg/Co/Ni transporter MgtE</fullName>
    </submittedName>
</protein>
<proteinExistence type="predicted"/>
<accession>A0AAE3KGM8</accession>
<sequence length="155" mass="17742">MDDKGQLEYRRGRLVLPEGIVDWPPGQVARWLSRVPLAERGRAFRALPLNVAAAGFLAMEPKYRVGLISALNPSNVRYLCGIARDEHLLETLELAGDDVQASLMQALPDWRRARIVEQLQQRVAAEKKGKDKDRGKRDRPDWLSRLVRVVRHKDR</sequence>
<reference evidence="1" key="1">
    <citation type="submission" date="2022-03" db="EMBL/GenBank/DDBJ databases">
        <title>Genomic Encyclopedia of Type Strains, Phase III (KMG-III): the genomes of soil and plant-associated and newly described type strains.</title>
        <authorList>
            <person name="Whitman W."/>
        </authorList>
    </citation>
    <scope>NUCLEOTIDE SEQUENCE</scope>
    <source>
        <strain evidence="1">ANL 6-2</strain>
    </source>
</reference>
<evidence type="ECO:0000313" key="2">
    <source>
        <dbReference type="Proteomes" id="UP001205843"/>
    </source>
</evidence>